<evidence type="ECO:0000259" key="8">
    <source>
        <dbReference type="PROSITE" id="PS50109"/>
    </source>
</evidence>
<dbReference type="Pfam" id="PF02518">
    <property type="entry name" value="HATPase_c"/>
    <property type="match status" value="1"/>
</dbReference>
<dbReference type="PRINTS" id="PR00344">
    <property type="entry name" value="BCTRLSENSOR"/>
</dbReference>
<dbReference type="Gene3D" id="3.30.450.20">
    <property type="entry name" value="PAS domain"/>
    <property type="match status" value="1"/>
</dbReference>
<keyword evidence="6" id="KW-0067">ATP-binding</keyword>
<feature type="transmembrane region" description="Helical" evidence="7">
    <location>
        <begin position="99"/>
        <end position="120"/>
    </location>
</feature>
<keyword evidence="5 9" id="KW-0418">Kinase</keyword>
<dbReference type="SUPFAM" id="SSF55874">
    <property type="entry name" value="ATPase domain of HSP90 chaperone/DNA topoisomerase II/histidine kinase"/>
    <property type="match status" value="1"/>
</dbReference>
<dbReference type="InterPro" id="IPR003594">
    <property type="entry name" value="HATPase_dom"/>
</dbReference>
<dbReference type="GeneID" id="76629974"/>
<dbReference type="CDD" id="cd00130">
    <property type="entry name" value="PAS"/>
    <property type="match status" value="1"/>
</dbReference>
<evidence type="ECO:0000313" key="9">
    <source>
        <dbReference type="EMBL" id="MFC7058021.1"/>
    </source>
</evidence>
<evidence type="ECO:0000256" key="1">
    <source>
        <dbReference type="ARBA" id="ARBA00000085"/>
    </source>
</evidence>
<dbReference type="PROSITE" id="PS50109">
    <property type="entry name" value="HIS_KIN"/>
    <property type="match status" value="1"/>
</dbReference>
<dbReference type="EC" id="2.7.13.3" evidence="2"/>
<evidence type="ECO:0000256" key="3">
    <source>
        <dbReference type="ARBA" id="ARBA00022679"/>
    </source>
</evidence>
<evidence type="ECO:0000256" key="6">
    <source>
        <dbReference type="ARBA" id="ARBA00022840"/>
    </source>
</evidence>
<feature type="transmembrane region" description="Helical" evidence="7">
    <location>
        <begin position="178"/>
        <end position="199"/>
    </location>
</feature>
<dbReference type="InterPro" id="IPR036890">
    <property type="entry name" value="HATPase_C_sf"/>
</dbReference>
<dbReference type="InterPro" id="IPR013656">
    <property type="entry name" value="PAS_4"/>
</dbReference>
<reference evidence="9 10" key="1">
    <citation type="journal article" date="2019" name="Int. J. Syst. Evol. Microbiol.">
        <title>The Global Catalogue of Microorganisms (GCM) 10K type strain sequencing project: providing services to taxonomists for standard genome sequencing and annotation.</title>
        <authorList>
            <consortium name="The Broad Institute Genomics Platform"/>
            <consortium name="The Broad Institute Genome Sequencing Center for Infectious Disease"/>
            <person name="Wu L."/>
            <person name="Ma J."/>
        </authorList>
    </citation>
    <scope>NUCLEOTIDE SEQUENCE [LARGE SCALE GENOMIC DNA]</scope>
    <source>
        <strain evidence="9 10">JCM 30072</strain>
    </source>
</reference>
<dbReference type="EMBL" id="JBHSZI010000001">
    <property type="protein sequence ID" value="MFC7058021.1"/>
    <property type="molecule type" value="Genomic_DNA"/>
</dbReference>
<dbReference type="RefSeq" id="WP_267163830.1">
    <property type="nucleotide sequence ID" value="NZ_CP112972.1"/>
</dbReference>
<protein>
    <recommendedName>
        <fullName evidence="2">histidine kinase</fullName>
        <ecNumber evidence="2">2.7.13.3</ecNumber>
    </recommendedName>
</protein>
<keyword evidence="3" id="KW-0808">Transferase</keyword>
<dbReference type="Pfam" id="PF08448">
    <property type="entry name" value="PAS_4"/>
    <property type="match status" value="1"/>
</dbReference>
<dbReference type="InterPro" id="IPR050980">
    <property type="entry name" value="2C_sensor_his_kinase"/>
</dbReference>
<comment type="catalytic activity">
    <reaction evidence="1">
        <text>ATP + protein L-histidine = ADP + protein N-phospho-L-histidine.</text>
        <dbReference type="EC" id="2.7.13.3"/>
    </reaction>
</comment>
<dbReference type="InterPro" id="IPR005467">
    <property type="entry name" value="His_kinase_dom"/>
</dbReference>
<feature type="transmembrane region" description="Helical" evidence="7">
    <location>
        <begin position="140"/>
        <end position="166"/>
    </location>
</feature>
<dbReference type="GO" id="GO:0004673">
    <property type="term" value="F:protein histidine kinase activity"/>
    <property type="evidence" value="ECO:0007669"/>
    <property type="project" value="UniProtKB-EC"/>
</dbReference>
<gene>
    <name evidence="9" type="ORF">ACFQQG_07345</name>
</gene>
<dbReference type="InterPro" id="IPR035965">
    <property type="entry name" value="PAS-like_dom_sf"/>
</dbReference>
<accession>A0ABD5VXM9</accession>
<dbReference type="Pfam" id="PF16927">
    <property type="entry name" value="HisKA_7TM"/>
    <property type="match status" value="1"/>
</dbReference>
<keyword evidence="10" id="KW-1185">Reference proteome</keyword>
<sequence>MVFVQNVFPALGLVGAFVSLAVVVPAARNREKPGAIGLLLAGPGASLFSLSLVLWWLSLPGLVGYIANNAGVLGALLLTFGWLLTIVEHTETVPLTRRVFMTVGCYIAVVQTLVLTNPYHRLFIYPGFTLRAEPLFELPVRLNLVHIFVMYVVGLGGCLLLVSDILGSSGTRRMQSGTLLLSIFPPLFLNVLAAVRVTATNLTPLGLVVTTLGIGWAVFRTDFLDIVPVGRTRAVENMRDPVVTIDTEERVIDANAAARELAGVNSEWEGMAASAFFEPFPELVSRLQSGDETGETVTVTHQGRQRDFSLTVSPISRQQGQELGRVVVFREVTLLKEREQQLDLLRRVQSRVLRHNIRNELDVITAQNEVLAAELGGDHAEMAETTLSSADRLLSVSSKARTAEELVEHDQTPTTVDLTETARSVVDSCRETFPGVSFSVDTPSACRVETLPAIELALQNLVENAAEHNTTPSPEVAVTVATADEEVVVTVSDNGPGIPEQELAVREKGAETPLEHGRGVGLWVVDWVVESSGATLSFDTGEAGTTATLALGRSRSKGR</sequence>
<evidence type="ECO:0000313" key="10">
    <source>
        <dbReference type="Proteomes" id="UP001596445"/>
    </source>
</evidence>
<evidence type="ECO:0000256" key="7">
    <source>
        <dbReference type="SAM" id="Phobius"/>
    </source>
</evidence>
<dbReference type="PANTHER" id="PTHR44936:SF10">
    <property type="entry name" value="SENSOR PROTEIN RSTB"/>
    <property type="match status" value="1"/>
</dbReference>
<comment type="caution">
    <text evidence="9">The sequence shown here is derived from an EMBL/GenBank/DDBJ whole genome shotgun (WGS) entry which is preliminary data.</text>
</comment>
<dbReference type="NCBIfam" id="TIGR00229">
    <property type="entry name" value="sensory_box"/>
    <property type="match status" value="1"/>
</dbReference>
<name>A0ABD5VXM9_9EURY</name>
<dbReference type="Gene3D" id="3.30.565.10">
    <property type="entry name" value="Histidine kinase-like ATPase, C-terminal domain"/>
    <property type="match status" value="1"/>
</dbReference>
<feature type="transmembrane region" description="Helical" evidence="7">
    <location>
        <begin position="6"/>
        <end position="24"/>
    </location>
</feature>
<evidence type="ECO:0000256" key="4">
    <source>
        <dbReference type="ARBA" id="ARBA00022741"/>
    </source>
</evidence>
<dbReference type="InterPro" id="IPR031621">
    <property type="entry name" value="HisKA_7TM"/>
</dbReference>
<dbReference type="AlphaFoldDB" id="A0ABD5VXM9"/>
<dbReference type="GO" id="GO:0005524">
    <property type="term" value="F:ATP binding"/>
    <property type="evidence" value="ECO:0007669"/>
    <property type="project" value="UniProtKB-KW"/>
</dbReference>
<evidence type="ECO:0000256" key="5">
    <source>
        <dbReference type="ARBA" id="ARBA00022777"/>
    </source>
</evidence>
<dbReference type="CDD" id="cd00075">
    <property type="entry name" value="HATPase"/>
    <property type="match status" value="1"/>
</dbReference>
<keyword evidence="7" id="KW-1133">Transmembrane helix</keyword>
<feature type="domain" description="Histidine kinase" evidence="8">
    <location>
        <begin position="352"/>
        <end position="555"/>
    </location>
</feature>
<dbReference type="SUPFAM" id="SSF55785">
    <property type="entry name" value="PYP-like sensor domain (PAS domain)"/>
    <property type="match status" value="1"/>
</dbReference>
<dbReference type="InterPro" id="IPR004358">
    <property type="entry name" value="Sig_transdc_His_kin-like_C"/>
</dbReference>
<dbReference type="PANTHER" id="PTHR44936">
    <property type="entry name" value="SENSOR PROTEIN CREC"/>
    <property type="match status" value="1"/>
</dbReference>
<proteinExistence type="predicted"/>
<organism evidence="9 10">
    <name type="scientific">Halovenus salina</name>
    <dbReference type="NCBI Taxonomy" id="1510225"/>
    <lineage>
        <taxon>Archaea</taxon>
        <taxon>Methanobacteriati</taxon>
        <taxon>Methanobacteriota</taxon>
        <taxon>Stenosarchaea group</taxon>
        <taxon>Halobacteria</taxon>
        <taxon>Halobacteriales</taxon>
        <taxon>Haloarculaceae</taxon>
        <taxon>Halovenus</taxon>
    </lineage>
</organism>
<feature type="transmembrane region" description="Helical" evidence="7">
    <location>
        <begin position="36"/>
        <end position="57"/>
    </location>
</feature>
<evidence type="ECO:0000256" key="2">
    <source>
        <dbReference type="ARBA" id="ARBA00012438"/>
    </source>
</evidence>
<feature type="transmembrane region" description="Helical" evidence="7">
    <location>
        <begin position="205"/>
        <end position="223"/>
    </location>
</feature>
<dbReference type="Proteomes" id="UP001596445">
    <property type="component" value="Unassembled WGS sequence"/>
</dbReference>
<keyword evidence="7" id="KW-0472">Membrane</keyword>
<keyword evidence="4" id="KW-0547">Nucleotide-binding</keyword>
<dbReference type="InterPro" id="IPR000014">
    <property type="entry name" value="PAS"/>
</dbReference>
<keyword evidence="7" id="KW-0812">Transmembrane</keyword>
<dbReference type="SMART" id="SM00387">
    <property type="entry name" value="HATPase_c"/>
    <property type="match status" value="1"/>
</dbReference>
<feature type="transmembrane region" description="Helical" evidence="7">
    <location>
        <begin position="63"/>
        <end position="87"/>
    </location>
</feature>